<keyword evidence="6 8" id="KW-0472">Membrane</keyword>
<feature type="transmembrane region" description="Helical" evidence="8">
    <location>
        <begin position="140"/>
        <end position="161"/>
    </location>
</feature>
<organism evidence="10 11">
    <name type="scientific">Kaistia terrae</name>
    <dbReference type="NCBI Taxonomy" id="537017"/>
    <lineage>
        <taxon>Bacteria</taxon>
        <taxon>Pseudomonadati</taxon>
        <taxon>Pseudomonadota</taxon>
        <taxon>Alphaproteobacteria</taxon>
        <taxon>Hyphomicrobiales</taxon>
        <taxon>Kaistiaceae</taxon>
        <taxon>Kaistia</taxon>
    </lineage>
</organism>
<evidence type="ECO:0000256" key="2">
    <source>
        <dbReference type="ARBA" id="ARBA00022676"/>
    </source>
</evidence>
<dbReference type="Proteomes" id="UP001596150">
    <property type="component" value="Unassembled WGS sequence"/>
</dbReference>
<evidence type="ECO:0000259" key="9">
    <source>
        <dbReference type="Pfam" id="PF13632"/>
    </source>
</evidence>
<dbReference type="RefSeq" id="WP_266345132.1">
    <property type="nucleotide sequence ID" value="NZ_JAPKNH010000007.1"/>
</dbReference>
<feature type="transmembrane region" description="Helical" evidence="8">
    <location>
        <begin position="465"/>
        <end position="493"/>
    </location>
</feature>
<evidence type="ECO:0000313" key="11">
    <source>
        <dbReference type="Proteomes" id="UP001596150"/>
    </source>
</evidence>
<dbReference type="SUPFAM" id="SSF53448">
    <property type="entry name" value="Nucleotide-diphospho-sugar transferases"/>
    <property type="match status" value="1"/>
</dbReference>
<keyword evidence="2" id="KW-0328">Glycosyltransferase</keyword>
<feature type="compositionally biased region" description="Low complexity" evidence="7">
    <location>
        <begin position="603"/>
        <end position="616"/>
    </location>
</feature>
<evidence type="ECO:0000313" key="10">
    <source>
        <dbReference type="EMBL" id="MFC5517736.1"/>
    </source>
</evidence>
<evidence type="ECO:0000256" key="7">
    <source>
        <dbReference type="SAM" id="MobiDB-lite"/>
    </source>
</evidence>
<dbReference type="PANTHER" id="PTHR43867">
    <property type="entry name" value="CELLULOSE SYNTHASE CATALYTIC SUBUNIT A [UDP-FORMING]"/>
    <property type="match status" value="1"/>
</dbReference>
<evidence type="ECO:0000256" key="3">
    <source>
        <dbReference type="ARBA" id="ARBA00022679"/>
    </source>
</evidence>
<accession>A0ABW0PZL0</accession>
<dbReference type="EMBL" id="JBHSML010000012">
    <property type="protein sequence ID" value="MFC5517736.1"/>
    <property type="molecule type" value="Genomic_DNA"/>
</dbReference>
<protein>
    <submittedName>
        <fullName evidence="10">Glycosyltransferase family 2 protein</fullName>
    </submittedName>
</protein>
<dbReference type="InterPro" id="IPR001173">
    <property type="entry name" value="Glyco_trans_2-like"/>
</dbReference>
<dbReference type="Gene3D" id="3.90.550.10">
    <property type="entry name" value="Spore Coat Polysaccharide Biosynthesis Protein SpsA, Chain A"/>
    <property type="match status" value="1"/>
</dbReference>
<dbReference type="Pfam" id="PF13632">
    <property type="entry name" value="Glyco_trans_2_3"/>
    <property type="match status" value="1"/>
</dbReference>
<keyword evidence="4 8" id="KW-0812">Transmembrane</keyword>
<dbReference type="PANTHER" id="PTHR43867:SF2">
    <property type="entry name" value="CELLULOSE SYNTHASE CATALYTIC SUBUNIT A [UDP-FORMING]"/>
    <property type="match status" value="1"/>
</dbReference>
<dbReference type="InterPro" id="IPR029044">
    <property type="entry name" value="Nucleotide-diphossugar_trans"/>
</dbReference>
<name>A0ABW0PZL0_9HYPH</name>
<dbReference type="InterPro" id="IPR050321">
    <property type="entry name" value="Glycosyltr_2/OpgH_subfam"/>
</dbReference>
<feature type="transmembrane region" description="Helical" evidence="8">
    <location>
        <begin position="548"/>
        <end position="567"/>
    </location>
</feature>
<keyword evidence="5 8" id="KW-1133">Transmembrane helix</keyword>
<feature type="domain" description="Glycosyltransferase 2-like" evidence="9">
    <location>
        <begin position="299"/>
        <end position="490"/>
    </location>
</feature>
<proteinExistence type="predicted"/>
<gene>
    <name evidence="10" type="ORF">ACFPP9_18300</name>
</gene>
<evidence type="ECO:0000256" key="6">
    <source>
        <dbReference type="ARBA" id="ARBA00023136"/>
    </source>
</evidence>
<comment type="subcellular location">
    <subcellularLocation>
        <location evidence="1">Membrane</location>
        <topology evidence="1">Multi-pass membrane protein</topology>
    </subcellularLocation>
</comment>
<evidence type="ECO:0000256" key="1">
    <source>
        <dbReference type="ARBA" id="ARBA00004141"/>
    </source>
</evidence>
<feature type="transmembrane region" description="Helical" evidence="8">
    <location>
        <begin position="505"/>
        <end position="527"/>
    </location>
</feature>
<keyword evidence="11" id="KW-1185">Reference proteome</keyword>
<keyword evidence="3" id="KW-0808">Transferase</keyword>
<evidence type="ECO:0000256" key="8">
    <source>
        <dbReference type="SAM" id="Phobius"/>
    </source>
</evidence>
<reference evidence="11" key="1">
    <citation type="journal article" date="2019" name="Int. J. Syst. Evol. Microbiol.">
        <title>The Global Catalogue of Microorganisms (GCM) 10K type strain sequencing project: providing services to taxonomists for standard genome sequencing and annotation.</title>
        <authorList>
            <consortium name="The Broad Institute Genomics Platform"/>
            <consortium name="The Broad Institute Genome Sequencing Center for Infectious Disease"/>
            <person name="Wu L."/>
            <person name="Ma J."/>
        </authorList>
    </citation>
    <scope>NUCLEOTIDE SEQUENCE [LARGE SCALE GENOMIC DNA]</scope>
    <source>
        <strain evidence="11">KACC 12633</strain>
    </source>
</reference>
<evidence type="ECO:0000256" key="4">
    <source>
        <dbReference type="ARBA" id="ARBA00022692"/>
    </source>
</evidence>
<feature type="region of interest" description="Disordered" evidence="7">
    <location>
        <begin position="577"/>
        <end position="616"/>
    </location>
</feature>
<evidence type="ECO:0000256" key="5">
    <source>
        <dbReference type="ARBA" id="ARBA00022989"/>
    </source>
</evidence>
<comment type="caution">
    <text evidence="10">The sequence shown here is derived from an EMBL/GenBank/DDBJ whole genome shotgun (WGS) entry which is preliminary data.</text>
</comment>
<feature type="transmembrane region" description="Helical" evidence="8">
    <location>
        <begin position="167"/>
        <end position="188"/>
    </location>
</feature>
<sequence>MENARNPPYGAASDEKLRYAILAARLRLPFDPWPKQNVETVVWHEEGAGDVARLAAAIRAGRVAMLDNGASRRLLIAPRAEDADKLALALAQAPDLASRLTVTTPAAIRRYLTEAGAAQLVEQAVSGLDRAHPDWSARRLLTPAQSIFGLGLLVLTGIALWQTGWLVVQVFNIVASLLFLALVMLRLLSISVALERTFRPAPSLDVDRDSLPIYSVLVPLYDEAHMVAELARALARLDWPKDRLDIKFIVEARDRPTRRALEALDLAPCFEILVVPDRAPRTKPKALDFALPLARGRFVTVYDAEDRPDPGQLLEAYLAFEAGDSRLACIQAPLLIDNDDVNGLTAFFAMEYSMQFDGVLPTLAALDMPLPLGGTSNHFRVEALRAVGGWDPYNVTEDADLGIRFTRFGYRSGTITRPTYEEAPRTTWLWLKQRTRWLKGWMQTFLVHTRHPIRLWRAIGTRRTIGFLLTGFGTLVAAAIHPVYIVTAFAMVLDPGIIWRAGSPLAAAVIFLNVFNFVAGYVAFALLSRATLRLRHKKRRPGVLPFLPGYWLLLSLACYRAFFQLIVAPHRWEKTRHHGQERSARQLAGPRPEPPPAPRRRLGPPLAQLPLRSPSR</sequence>